<dbReference type="EC" id="2.7.11.1" evidence="2"/>
<dbReference type="Pfam" id="PF13947">
    <property type="entry name" value="GUB_WAK_bind"/>
    <property type="match status" value="1"/>
</dbReference>
<evidence type="ECO:0000256" key="2">
    <source>
        <dbReference type="ARBA" id="ARBA00012513"/>
    </source>
</evidence>
<reference evidence="10 11" key="1">
    <citation type="submission" date="2024-08" db="EMBL/GenBank/DDBJ databases">
        <title>Insights into the chromosomal genome structure of Flemingia macrophylla.</title>
        <authorList>
            <person name="Ding Y."/>
            <person name="Zhao Y."/>
            <person name="Bi W."/>
            <person name="Wu M."/>
            <person name="Zhao G."/>
            <person name="Gong Y."/>
            <person name="Li W."/>
            <person name="Zhang P."/>
        </authorList>
    </citation>
    <scope>NUCLEOTIDE SEQUENCE [LARGE SCALE GENOMIC DNA]</scope>
    <source>
        <strain evidence="10">DYQJB</strain>
        <tissue evidence="10">Leaf</tissue>
    </source>
</reference>
<sequence>MNPTSLILLILYLTPTLSMDPKFEACEPKTCGHGPNISYPFYIRGRQKAFCGNPGFDLTCGTHGYPILNLINTNYTVDKIFYNNHSLRLSNPSFSSHAASCLARAQNVTAGKYRFRVAPAQRRVMVVYGCAGVQVGTRIGCDAGNETASVLALEGGREELEMARGNCTGGLAEAVVEDVGGGVAAALRRGFLLIWNATNCTECVNSGGRCGFDLSTDVYAFRCYCPDRPHAVKCGTG</sequence>
<name>A0ABD1NHN4_9FABA</name>
<feature type="chain" id="PRO_5044863708" description="non-specific serine/threonine protein kinase" evidence="7">
    <location>
        <begin position="19"/>
        <end position="237"/>
    </location>
</feature>
<evidence type="ECO:0000256" key="3">
    <source>
        <dbReference type="ARBA" id="ARBA00022729"/>
    </source>
</evidence>
<evidence type="ECO:0000259" key="8">
    <source>
        <dbReference type="Pfam" id="PF13947"/>
    </source>
</evidence>
<evidence type="ECO:0000256" key="6">
    <source>
        <dbReference type="ARBA" id="ARBA00048679"/>
    </source>
</evidence>
<feature type="domain" description="Wall-associated receptor kinase galacturonan-binding" evidence="8">
    <location>
        <begin position="26"/>
        <end position="90"/>
    </location>
</feature>
<keyword evidence="11" id="KW-1185">Reference proteome</keyword>
<evidence type="ECO:0000256" key="5">
    <source>
        <dbReference type="ARBA" id="ARBA00047899"/>
    </source>
</evidence>
<evidence type="ECO:0000313" key="11">
    <source>
        <dbReference type="Proteomes" id="UP001603857"/>
    </source>
</evidence>
<feature type="domain" description="Wall-associated receptor kinase C-terminal" evidence="9">
    <location>
        <begin position="180"/>
        <end position="228"/>
    </location>
</feature>
<proteinExistence type="predicted"/>
<dbReference type="GO" id="GO:0016020">
    <property type="term" value="C:membrane"/>
    <property type="evidence" value="ECO:0007669"/>
    <property type="project" value="UniProtKB-SubCell"/>
</dbReference>
<dbReference type="EMBL" id="JBGMDY010000001">
    <property type="protein sequence ID" value="KAL2347634.1"/>
    <property type="molecule type" value="Genomic_DNA"/>
</dbReference>
<comment type="catalytic activity">
    <reaction evidence="5">
        <text>L-threonyl-[protein] + ATP = O-phospho-L-threonyl-[protein] + ADP + H(+)</text>
        <dbReference type="Rhea" id="RHEA:46608"/>
        <dbReference type="Rhea" id="RHEA-COMP:11060"/>
        <dbReference type="Rhea" id="RHEA-COMP:11605"/>
        <dbReference type="ChEBI" id="CHEBI:15378"/>
        <dbReference type="ChEBI" id="CHEBI:30013"/>
        <dbReference type="ChEBI" id="CHEBI:30616"/>
        <dbReference type="ChEBI" id="CHEBI:61977"/>
        <dbReference type="ChEBI" id="CHEBI:456216"/>
        <dbReference type="EC" id="2.7.11.1"/>
    </reaction>
</comment>
<gene>
    <name evidence="10" type="ORF">Fmac_001634</name>
</gene>
<comment type="catalytic activity">
    <reaction evidence="6">
        <text>L-seryl-[protein] + ATP = O-phospho-L-seryl-[protein] + ADP + H(+)</text>
        <dbReference type="Rhea" id="RHEA:17989"/>
        <dbReference type="Rhea" id="RHEA-COMP:9863"/>
        <dbReference type="Rhea" id="RHEA-COMP:11604"/>
        <dbReference type="ChEBI" id="CHEBI:15378"/>
        <dbReference type="ChEBI" id="CHEBI:29999"/>
        <dbReference type="ChEBI" id="CHEBI:30616"/>
        <dbReference type="ChEBI" id="CHEBI:83421"/>
        <dbReference type="ChEBI" id="CHEBI:456216"/>
        <dbReference type="EC" id="2.7.11.1"/>
    </reaction>
</comment>
<dbReference type="AlphaFoldDB" id="A0ABD1NHN4"/>
<dbReference type="PANTHER" id="PTHR33138:SF27">
    <property type="entry name" value="WALL-ASSOCIATED RECEPTOR KINASE C-TERMINAL DOMAIN-CONTAINING PROTEIN"/>
    <property type="match status" value="1"/>
</dbReference>
<evidence type="ECO:0000256" key="7">
    <source>
        <dbReference type="SAM" id="SignalP"/>
    </source>
</evidence>
<keyword evidence="3 7" id="KW-0732">Signal</keyword>
<evidence type="ECO:0000259" key="9">
    <source>
        <dbReference type="Pfam" id="PF14380"/>
    </source>
</evidence>
<evidence type="ECO:0000313" key="10">
    <source>
        <dbReference type="EMBL" id="KAL2347634.1"/>
    </source>
</evidence>
<evidence type="ECO:0000256" key="1">
    <source>
        <dbReference type="ARBA" id="ARBA00004167"/>
    </source>
</evidence>
<comment type="caution">
    <text evidence="10">The sequence shown here is derived from an EMBL/GenBank/DDBJ whole genome shotgun (WGS) entry which is preliminary data.</text>
</comment>
<evidence type="ECO:0000256" key="4">
    <source>
        <dbReference type="ARBA" id="ARBA00023180"/>
    </source>
</evidence>
<dbReference type="InterPro" id="IPR025287">
    <property type="entry name" value="WAK_GUB"/>
</dbReference>
<accession>A0ABD1NHN4</accession>
<dbReference type="Pfam" id="PF14380">
    <property type="entry name" value="WAK_assoc"/>
    <property type="match status" value="1"/>
</dbReference>
<dbReference type="Proteomes" id="UP001603857">
    <property type="component" value="Unassembled WGS sequence"/>
</dbReference>
<dbReference type="GO" id="GO:0004674">
    <property type="term" value="F:protein serine/threonine kinase activity"/>
    <property type="evidence" value="ECO:0007669"/>
    <property type="project" value="UniProtKB-EC"/>
</dbReference>
<dbReference type="PANTHER" id="PTHR33138">
    <property type="entry name" value="OS01G0690200 PROTEIN"/>
    <property type="match status" value="1"/>
</dbReference>
<organism evidence="10 11">
    <name type="scientific">Flemingia macrophylla</name>
    <dbReference type="NCBI Taxonomy" id="520843"/>
    <lineage>
        <taxon>Eukaryota</taxon>
        <taxon>Viridiplantae</taxon>
        <taxon>Streptophyta</taxon>
        <taxon>Embryophyta</taxon>
        <taxon>Tracheophyta</taxon>
        <taxon>Spermatophyta</taxon>
        <taxon>Magnoliopsida</taxon>
        <taxon>eudicotyledons</taxon>
        <taxon>Gunneridae</taxon>
        <taxon>Pentapetalae</taxon>
        <taxon>rosids</taxon>
        <taxon>fabids</taxon>
        <taxon>Fabales</taxon>
        <taxon>Fabaceae</taxon>
        <taxon>Papilionoideae</taxon>
        <taxon>50 kb inversion clade</taxon>
        <taxon>NPAAA clade</taxon>
        <taxon>indigoferoid/millettioid clade</taxon>
        <taxon>Phaseoleae</taxon>
        <taxon>Flemingia</taxon>
    </lineage>
</organism>
<keyword evidence="4" id="KW-0325">Glycoprotein</keyword>
<dbReference type="InterPro" id="IPR032872">
    <property type="entry name" value="WAK_assoc_C"/>
</dbReference>
<feature type="signal peptide" evidence="7">
    <location>
        <begin position="1"/>
        <end position="18"/>
    </location>
</feature>
<comment type="subcellular location">
    <subcellularLocation>
        <location evidence="1">Membrane</location>
        <topology evidence="1">Single-pass membrane protein</topology>
    </subcellularLocation>
</comment>
<protein>
    <recommendedName>
        <fullName evidence="2">non-specific serine/threonine protein kinase</fullName>
        <ecNumber evidence="2">2.7.11.1</ecNumber>
    </recommendedName>
</protein>